<reference evidence="2" key="1">
    <citation type="journal article" date="2022" name="Front. Microbiol.">
        <title>Genome-based taxonomic rearrangement of Oceanobacter-related bacteria including the description of Thalassolituus hydrocarbonoclasticus sp. nov. and Thalassolituus pacificus sp. nov. and emended description of the genus Thalassolituus.</title>
        <authorList>
            <person name="Dong C."/>
            <person name="Wei L."/>
            <person name="Wang J."/>
            <person name="Lai Q."/>
            <person name="Huang Z."/>
            <person name="Shao Z."/>
        </authorList>
    </citation>
    <scope>NUCLEOTIDE SEQUENCE</scope>
    <source>
        <strain evidence="2">59MF3M-4</strain>
    </source>
</reference>
<keyword evidence="1" id="KW-0472">Membrane</keyword>
<dbReference type="AlphaFoldDB" id="A0A9X3AF44"/>
<keyword evidence="3" id="KW-1185">Reference proteome</keyword>
<feature type="transmembrane region" description="Helical" evidence="1">
    <location>
        <begin position="180"/>
        <end position="197"/>
    </location>
</feature>
<proteinExistence type="predicted"/>
<feature type="transmembrane region" description="Helical" evidence="1">
    <location>
        <begin position="57"/>
        <end position="75"/>
    </location>
</feature>
<accession>A0A9X3AF44</accession>
<evidence type="ECO:0000313" key="3">
    <source>
        <dbReference type="Proteomes" id="UP001147830"/>
    </source>
</evidence>
<reference evidence="2" key="2">
    <citation type="submission" date="2022-08" db="EMBL/GenBank/DDBJ databases">
        <authorList>
            <person name="Dong C."/>
        </authorList>
    </citation>
    <scope>NUCLEOTIDE SEQUENCE</scope>
    <source>
        <strain evidence="2">59MF3M-4</strain>
    </source>
</reference>
<dbReference type="Proteomes" id="UP001147830">
    <property type="component" value="Unassembled WGS sequence"/>
</dbReference>
<feature type="transmembrane region" description="Helical" evidence="1">
    <location>
        <begin position="6"/>
        <end position="27"/>
    </location>
</feature>
<dbReference type="EMBL" id="JAOANI010000002">
    <property type="protein sequence ID" value="MCT7357631.1"/>
    <property type="molecule type" value="Genomic_DNA"/>
</dbReference>
<gene>
    <name evidence="2" type="ORF">NYR02_01155</name>
</gene>
<name>A0A9X3AF44_9GAMM</name>
<feature type="transmembrane region" description="Helical" evidence="1">
    <location>
        <begin position="145"/>
        <end position="168"/>
    </location>
</feature>
<dbReference type="InterPro" id="IPR009339">
    <property type="entry name" value="DUF998"/>
</dbReference>
<feature type="transmembrane region" description="Helical" evidence="1">
    <location>
        <begin position="81"/>
        <end position="100"/>
    </location>
</feature>
<evidence type="ECO:0000313" key="2">
    <source>
        <dbReference type="EMBL" id="MCT7357631.1"/>
    </source>
</evidence>
<evidence type="ECO:0000256" key="1">
    <source>
        <dbReference type="SAM" id="Phobius"/>
    </source>
</evidence>
<feature type="transmembrane region" description="Helical" evidence="1">
    <location>
        <begin position="120"/>
        <end position="139"/>
    </location>
</feature>
<comment type="caution">
    <text evidence="2">The sequence shown here is derived from an EMBL/GenBank/DDBJ whole genome shotgun (WGS) entry which is preliminary data.</text>
</comment>
<sequence length="198" mass="21895">MLSFISYTGIIASIWIVAGVIIASLFYPNYSHSRQFCSELGAAGSPTQKLSPLINNYPLGLLFILFGYYLISTYAESTATVAIGIMVVIHGLSTWVCGFFPMDADPYTTTPTIPCQIHSWSGVVLLLSFIVAPAIAVFSDTNPTAIRVFSLICLLGCFYFTYRLSVSFKERTNPGTHQRLSYGFQILWLFGYSVFMIA</sequence>
<dbReference type="Pfam" id="PF06197">
    <property type="entry name" value="DUF998"/>
    <property type="match status" value="1"/>
</dbReference>
<organism evidence="2 3">
    <name type="scientific">Thalassolituus pacificus</name>
    <dbReference type="NCBI Taxonomy" id="2975440"/>
    <lineage>
        <taxon>Bacteria</taxon>
        <taxon>Pseudomonadati</taxon>
        <taxon>Pseudomonadota</taxon>
        <taxon>Gammaproteobacteria</taxon>
        <taxon>Oceanospirillales</taxon>
        <taxon>Oceanospirillaceae</taxon>
        <taxon>Thalassolituus</taxon>
    </lineage>
</organism>
<keyword evidence="1" id="KW-0812">Transmembrane</keyword>
<keyword evidence="1" id="KW-1133">Transmembrane helix</keyword>
<protein>
    <submittedName>
        <fullName evidence="2">DUF998 domain-containing protein</fullName>
    </submittedName>
</protein>
<dbReference type="RefSeq" id="WP_260974562.1">
    <property type="nucleotide sequence ID" value="NZ_JAOANI010000002.1"/>
</dbReference>